<proteinExistence type="predicted"/>
<evidence type="ECO:0008006" key="3">
    <source>
        <dbReference type="Google" id="ProtNLM"/>
    </source>
</evidence>
<sequence>MAGGEREGPMEKVIYALWRDDGAGEGDVAARDAFSAALRGPVAERIAAVGARGVQVCADDGAVADAPLRLTTFDRPVSAFVAVWLDRCQGPERRRIEEILQSHAGRAEGWLVTESVPMAMPAPDGCGAGARVRGFTGVALLRRPDGMDAEHWRARWQDHHTQVAIDVQGTFGYVQNLVIRAVTDGAPPLAAIVEEQFPDAAKSDIYAFYGVDRERDDAKAELKRRTDAMGASTTTFGAAEKIDVVPTSRYMPVPPTFGSAFG</sequence>
<dbReference type="EMBL" id="BAABKQ010000001">
    <property type="protein sequence ID" value="GAA4820668.1"/>
    <property type="molecule type" value="Genomic_DNA"/>
</dbReference>
<comment type="caution">
    <text evidence="1">The sequence shown here is derived from an EMBL/GenBank/DDBJ whole genome shotgun (WGS) entry which is preliminary data.</text>
</comment>
<accession>A0ABP9CZV0</accession>
<dbReference type="Proteomes" id="UP001500839">
    <property type="component" value="Unassembled WGS sequence"/>
</dbReference>
<protein>
    <recommendedName>
        <fullName evidence="3">EthD domain-containing protein</fullName>
    </recommendedName>
</protein>
<dbReference type="Gene3D" id="3.30.70.100">
    <property type="match status" value="1"/>
</dbReference>
<evidence type="ECO:0000313" key="2">
    <source>
        <dbReference type="Proteomes" id="UP001500839"/>
    </source>
</evidence>
<gene>
    <name evidence="1" type="ORF">GCM10023353_30820</name>
</gene>
<dbReference type="InterPro" id="IPR011008">
    <property type="entry name" value="Dimeric_a/b-barrel"/>
</dbReference>
<dbReference type="SUPFAM" id="SSF54909">
    <property type="entry name" value="Dimeric alpha+beta barrel"/>
    <property type="match status" value="1"/>
</dbReference>
<reference evidence="2" key="1">
    <citation type="journal article" date="2019" name="Int. J. Syst. Evol. Microbiol.">
        <title>The Global Catalogue of Microorganisms (GCM) 10K type strain sequencing project: providing services to taxonomists for standard genome sequencing and annotation.</title>
        <authorList>
            <consortium name="The Broad Institute Genomics Platform"/>
            <consortium name="The Broad Institute Genome Sequencing Center for Infectious Disease"/>
            <person name="Wu L."/>
            <person name="Ma J."/>
        </authorList>
    </citation>
    <scope>NUCLEOTIDE SEQUENCE [LARGE SCALE GENOMIC DNA]</scope>
    <source>
        <strain evidence="2">JCM 18542</strain>
    </source>
</reference>
<keyword evidence="2" id="KW-1185">Reference proteome</keyword>
<name>A0ABP9CZV0_9ACTN</name>
<organism evidence="1 2">
    <name type="scientific">Tomitella cavernea</name>
    <dbReference type="NCBI Taxonomy" id="1387982"/>
    <lineage>
        <taxon>Bacteria</taxon>
        <taxon>Bacillati</taxon>
        <taxon>Actinomycetota</taxon>
        <taxon>Actinomycetes</taxon>
        <taxon>Mycobacteriales</taxon>
        <taxon>Tomitella</taxon>
    </lineage>
</organism>
<evidence type="ECO:0000313" key="1">
    <source>
        <dbReference type="EMBL" id="GAA4820668.1"/>
    </source>
</evidence>